<reference evidence="1" key="2">
    <citation type="submission" date="2021-04" db="EMBL/GenBank/DDBJ databases">
        <authorList>
            <person name="Gilroy R."/>
        </authorList>
    </citation>
    <scope>NUCLEOTIDE SEQUENCE</scope>
    <source>
        <strain evidence="1">421</strain>
    </source>
</reference>
<dbReference type="InterPro" id="IPR009711">
    <property type="entry name" value="UPF0473"/>
</dbReference>
<protein>
    <submittedName>
        <fullName evidence="1">DUF1292 domain-containing protein</fullName>
    </submittedName>
</protein>
<sequence>MADDKELYEPDIISVTDENGEEILFELLERYEDENGVYVAITEYRDDEEEIVDGDYEVIILKVINDGDEEYLEEIEDENEFNRVSDILMKMVEEQYDVEYYDDTEQ</sequence>
<gene>
    <name evidence="1" type="ORF">IAA48_07605</name>
</gene>
<evidence type="ECO:0000313" key="2">
    <source>
        <dbReference type="Proteomes" id="UP000824205"/>
    </source>
</evidence>
<dbReference type="Pfam" id="PF06949">
    <property type="entry name" value="DUF1292"/>
    <property type="match status" value="1"/>
</dbReference>
<accession>A0A9D1RDX5</accession>
<dbReference type="Proteomes" id="UP000824205">
    <property type="component" value="Unassembled WGS sequence"/>
</dbReference>
<proteinExistence type="predicted"/>
<organism evidence="1 2">
    <name type="scientific">Candidatus Eubacterium faecipullorum</name>
    <dbReference type="NCBI Taxonomy" id="2838571"/>
    <lineage>
        <taxon>Bacteria</taxon>
        <taxon>Bacillati</taxon>
        <taxon>Bacillota</taxon>
        <taxon>Clostridia</taxon>
        <taxon>Eubacteriales</taxon>
        <taxon>Eubacteriaceae</taxon>
        <taxon>Eubacterium</taxon>
    </lineage>
</organism>
<evidence type="ECO:0000313" key="1">
    <source>
        <dbReference type="EMBL" id="HIW86343.1"/>
    </source>
</evidence>
<dbReference type="AlphaFoldDB" id="A0A9D1RDX5"/>
<name>A0A9D1RDX5_9FIRM</name>
<comment type="caution">
    <text evidence="1">The sequence shown here is derived from an EMBL/GenBank/DDBJ whole genome shotgun (WGS) entry which is preliminary data.</text>
</comment>
<dbReference type="EMBL" id="DXGE01000033">
    <property type="protein sequence ID" value="HIW86343.1"/>
    <property type="molecule type" value="Genomic_DNA"/>
</dbReference>
<reference evidence="1" key="1">
    <citation type="journal article" date="2021" name="PeerJ">
        <title>Extensive microbial diversity within the chicken gut microbiome revealed by metagenomics and culture.</title>
        <authorList>
            <person name="Gilroy R."/>
            <person name="Ravi A."/>
            <person name="Getino M."/>
            <person name="Pursley I."/>
            <person name="Horton D.L."/>
            <person name="Alikhan N.F."/>
            <person name="Baker D."/>
            <person name="Gharbi K."/>
            <person name="Hall N."/>
            <person name="Watson M."/>
            <person name="Adriaenssens E.M."/>
            <person name="Foster-Nyarko E."/>
            <person name="Jarju S."/>
            <person name="Secka A."/>
            <person name="Antonio M."/>
            <person name="Oren A."/>
            <person name="Chaudhuri R.R."/>
            <person name="La Ragione R."/>
            <person name="Hildebrand F."/>
            <person name="Pallen M.J."/>
        </authorList>
    </citation>
    <scope>NUCLEOTIDE SEQUENCE</scope>
    <source>
        <strain evidence="1">421</strain>
    </source>
</reference>